<dbReference type="PATRIC" id="fig|156976.3.peg.521"/>
<feature type="transmembrane region" description="Helical" evidence="2">
    <location>
        <begin position="57"/>
        <end position="76"/>
    </location>
</feature>
<sequence length="160" mass="18281">MGATDNHFHDQQPTVDVDVEDVEASSTKRRVRRRRRVLITDAQRSPELNRRSREKQYMVLQGIRMPLLALSMVSAFAWNNWWLASILFVVSIPLPWLSVMVANGQGEKRDARQRNVYKPAVIREEQRLEAARRAELEAGSSGSDDSTGALSIIEHEEKPE</sequence>
<keyword evidence="2" id="KW-0812">Transmembrane</keyword>
<feature type="region of interest" description="Disordered" evidence="1">
    <location>
        <begin position="133"/>
        <end position="160"/>
    </location>
</feature>
<feature type="compositionally biased region" description="Basic and acidic residues" evidence="1">
    <location>
        <begin position="1"/>
        <end position="10"/>
    </location>
</feature>
<evidence type="ECO:0000313" key="4">
    <source>
        <dbReference type="Proteomes" id="UP000060016"/>
    </source>
</evidence>
<evidence type="ECO:0000313" key="3">
    <source>
        <dbReference type="EMBL" id="AKV58245.1"/>
    </source>
</evidence>
<evidence type="ECO:0000256" key="2">
    <source>
        <dbReference type="SAM" id="Phobius"/>
    </source>
</evidence>
<keyword evidence="2" id="KW-1133">Transmembrane helix</keyword>
<dbReference type="Pfam" id="PF11298">
    <property type="entry name" value="DUF3099"/>
    <property type="match status" value="1"/>
</dbReference>
<dbReference type="AlphaFoldDB" id="A0A0K1R9Z3"/>
<proteinExistence type="predicted"/>
<feature type="transmembrane region" description="Helical" evidence="2">
    <location>
        <begin position="82"/>
        <end position="102"/>
    </location>
</feature>
<feature type="region of interest" description="Disordered" evidence="1">
    <location>
        <begin position="1"/>
        <end position="22"/>
    </location>
</feature>
<organism evidence="3 4">
    <name type="scientific">Corynebacterium riegelii</name>
    <dbReference type="NCBI Taxonomy" id="156976"/>
    <lineage>
        <taxon>Bacteria</taxon>
        <taxon>Bacillati</taxon>
        <taxon>Actinomycetota</taxon>
        <taxon>Actinomycetes</taxon>
        <taxon>Mycobacteriales</taxon>
        <taxon>Corynebacteriaceae</taxon>
        <taxon>Corynebacterium</taxon>
    </lineage>
</organism>
<feature type="compositionally biased region" description="Low complexity" evidence="1">
    <location>
        <begin position="137"/>
        <end position="146"/>
    </location>
</feature>
<name>A0A0K1R9Z3_9CORY</name>
<dbReference type="KEGG" id="crie:AK829_02620"/>
<gene>
    <name evidence="3" type="ORF">AK829_02620</name>
</gene>
<evidence type="ECO:0008006" key="5">
    <source>
        <dbReference type="Google" id="ProtNLM"/>
    </source>
</evidence>
<dbReference type="InterPro" id="IPR021449">
    <property type="entry name" value="DUF3099"/>
</dbReference>
<reference evidence="3 4" key="1">
    <citation type="submission" date="2015-08" db="EMBL/GenBank/DDBJ databases">
        <authorList>
            <person name="Babu N.S."/>
            <person name="Beckwith C.J."/>
            <person name="Beseler K.G."/>
            <person name="Brison A."/>
            <person name="Carone J.V."/>
            <person name="Caskin T.P."/>
            <person name="Diamond M."/>
            <person name="Durham M.E."/>
            <person name="Foxe J.M."/>
            <person name="Go M."/>
            <person name="Henderson B.A."/>
            <person name="Jones I.B."/>
            <person name="McGettigan J.A."/>
            <person name="Micheletti S.J."/>
            <person name="Nasrallah M.E."/>
            <person name="Ortiz D."/>
            <person name="Piller C.R."/>
            <person name="Privatt S.R."/>
            <person name="Schneider S.L."/>
            <person name="Sharp S."/>
            <person name="Smith T.C."/>
            <person name="Stanton J.D."/>
            <person name="Ullery H.E."/>
            <person name="Wilson R.J."/>
            <person name="Serrano M.G."/>
            <person name="Buck G."/>
            <person name="Lee V."/>
            <person name="Wang Y."/>
            <person name="Carvalho R."/>
            <person name="Voegtly L."/>
            <person name="Shi R."/>
            <person name="Duckworth R."/>
            <person name="Johnson A."/>
            <person name="Loviza R."/>
            <person name="Walstead R."/>
            <person name="Shah Z."/>
            <person name="Kiflezghi M."/>
            <person name="Wade K."/>
            <person name="Ball S.L."/>
            <person name="Bradley K.W."/>
            <person name="Asai D.J."/>
            <person name="Bowman C.A."/>
            <person name="Russell D.A."/>
            <person name="Pope W.H."/>
            <person name="Jacobs-Sera D."/>
            <person name="Hendrix R.W."/>
            <person name="Hatfull G.F."/>
        </authorList>
    </citation>
    <scope>NUCLEOTIDE SEQUENCE [LARGE SCALE GENOMIC DNA]</scope>
    <source>
        <strain evidence="3 4">PUDD_83A45</strain>
    </source>
</reference>
<evidence type="ECO:0000256" key="1">
    <source>
        <dbReference type="SAM" id="MobiDB-lite"/>
    </source>
</evidence>
<protein>
    <recommendedName>
        <fullName evidence="5">DUF3099 domain-containing protein</fullName>
    </recommendedName>
</protein>
<keyword evidence="4" id="KW-1185">Reference proteome</keyword>
<dbReference type="EMBL" id="CP012342">
    <property type="protein sequence ID" value="AKV58245.1"/>
    <property type="molecule type" value="Genomic_DNA"/>
</dbReference>
<dbReference type="RefSeq" id="WP_083439719.1">
    <property type="nucleotide sequence ID" value="NZ_CP012342.1"/>
</dbReference>
<dbReference type="STRING" id="156976.AK829_02620"/>
<dbReference type="Proteomes" id="UP000060016">
    <property type="component" value="Chromosome"/>
</dbReference>
<keyword evidence="2" id="KW-0472">Membrane</keyword>
<accession>A0A0K1R9Z3</accession>